<evidence type="ECO:0000313" key="7">
    <source>
        <dbReference type="Proteomes" id="UP001205740"/>
    </source>
</evidence>
<dbReference type="Gene3D" id="3.50.50.60">
    <property type="entry name" value="FAD/NAD(P)-binding domain"/>
    <property type="match status" value="2"/>
</dbReference>
<reference evidence="6 7" key="1">
    <citation type="submission" date="2022-06" db="EMBL/GenBank/DDBJ databases">
        <title>Genomic Encyclopedia of Archaeal and Bacterial Type Strains, Phase II (KMG-II): from individual species to whole genera.</title>
        <authorList>
            <person name="Goeker M."/>
        </authorList>
    </citation>
    <scope>NUCLEOTIDE SEQUENCE [LARGE SCALE GENOMIC DNA]</scope>
    <source>
        <strain evidence="6 7">DSM 45037</strain>
    </source>
</reference>
<proteinExistence type="inferred from homology"/>
<sequence>MTDGDHARLDRAIASGSIPTMLAVLVEYTGDHRWLSARFRPTRSRGMDENASGGLPEDVQDEIRAAFADAVRDWWRTGRPRRRDLGDDEVGTILSFTTGESVPPDVASMMAEIVTGPQPVPTAPVVTTDLRAIVIGAGVAGMLISVALDRLGIDHVILEKNEEVGGSWWENRYPGAGVDTPSHLYSISGFDHDWSTFFGKRDEVEGYLQAYADAHDIRRRVRFGTEVTRAAFDEAAQVWRVTAVDERGEPVDLDAPILISAVGLLNRPKVPDLPGIDDFGGRVFHSARWPEDLDAPDSLRDRSVGIIGAGASAMQIGPAIVDRVGSLTVFQRSPQWIAPNADYFRPVSEDVHWLMDSVPGYRAWYRAHLSWIFNDKVHPSLQVDPEWPEDRLSINETNHGHRGFYERYLRDQLGDRTDLIEASLPDYPPFGKRMLLDNGWYAMLREPHVELVTRGVRSFTADGVVDTDGVEHPLDVAVLATGFHSTRMLYPMEIVGRSGRSTREVWGDDDARAYLGITVPDFPNLFVLTGPNTALGHGGSFITILECQVRYIVDALHRMQTEGIAVLECRSEVCDRYNAEVDARHARMVWTHPAMQNWYRNDDGRVVAVLPWRITDYWSMTHQVDLDDFDVEPPRASAEPAGAAGHRTAS</sequence>
<comment type="caution">
    <text evidence="6">The sequence shown here is derived from an EMBL/GenBank/DDBJ whole genome shotgun (WGS) entry which is preliminary data.</text>
</comment>
<evidence type="ECO:0000256" key="4">
    <source>
        <dbReference type="ARBA" id="ARBA00023002"/>
    </source>
</evidence>
<name>A0ABT1H1W4_9NOCA</name>
<evidence type="ECO:0000256" key="3">
    <source>
        <dbReference type="ARBA" id="ARBA00022827"/>
    </source>
</evidence>
<dbReference type="Proteomes" id="UP001205740">
    <property type="component" value="Unassembled WGS sequence"/>
</dbReference>
<dbReference type="SUPFAM" id="SSF51905">
    <property type="entry name" value="FAD/NAD(P)-binding domain"/>
    <property type="match status" value="2"/>
</dbReference>
<dbReference type="PANTHER" id="PTHR42877">
    <property type="entry name" value="L-ORNITHINE N(5)-MONOOXYGENASE-RELATED"/>
    <property type="match status" value="1"/>
</dbReference>
<feature type="region of interest" description="Disordered" evidence="5">
    <location>
        <begin position="631"/>
        <end position="650"/>
    </location>
</feature>
<dbReference type="InterPro" id="IPR020946">
    <property type="entry name" value="Flavin_mOase-like"/>
</dbReference>
<keyword evidence="7" id="KW-1185">Reference proteome</keyword>
<keyword evidence="3" id="KW-0274">FAD</keyword>
<evidence type="ECO:0000256" key="2">
    <source>
        <dbReference type="ARBA" id="ARBA00022630"/>
    </source>
</evidence>
<comment type="similarity">
    <text evidence="1">Belongs to the FAD-binding monooxygenase family.</text>
</comment>
<keyword evidence="6" id="KW-0503">Monooxygenase</keyword>
<dbReference type="EMBL" id="JAMTCG010000003">
    <property type="protein sequence ID" value="MCP2160578.1"/>
    <property type="molecule type" value="Genomic_DNA"/>
</dbReference>
<evidence type="ECO:0000313" key="6">
    <source>
        <dbReference type="EMBL" id="MCP2160578.1"/>
    </source>
</evidence>
<dbReference type="InterPro" id="IPR036188">
    <property type="entry name" value="FAD/NAD-bd_sf"/>
</dbReference>
<organism evidence="6 7">
    <name type="scientific">Williamsia serinedens</name>
    <dbReference type="NCBI Taxonomy" id="391736"/>
    <lineage>
        <taxon>Bacteria</taxon>
        <taxon>Bacillati</taxon>
        <taxon>Actinomycetota</taxon>
        <taxon>Actinomycetes</taxon>
        <taxon>Mycobacteriales</taxon>
        <taxon>Nocardiaceae</taxon>
        <taxon>Williamsia</taxon>
    </lineage>
</organism>
<evidence type="ECO:0000256" key="1">
    <source>
        <dbReference type="ARBA" id="ARBA00010139"/>
    </source>
</evidence>
<dbReference type="GO" id="GO:0004497">
    <property type="term" value="F:monooxygenase activity"/>
    <property type="evidence" value="ECO:0007669"/>
    <property type="project" value="UniProtKB-KW"/>
</dbReference>
<keyword evidence="2" id="KW-0285">Flavoprotein</keyword>
<dbReference type="PANTHER" id="PTHR42877:SF4">
    <property type="entry name" value="FAD_NAD(P)-BINDING DOMAIN-CONTAINING PROTEIN-RELATED"/>
    <property type="match status" value="1"/>
</dbReference>
<keyword evidence="4" id="KW-0560">Oxidoreductase</keyword>
<gene>
    <name evidence="6" type="ORF">LX12_001765</name>
</gene>
<dbReference type="InterPro" id="IPR051209">
    <property type="entry name" value="FAD-bind_Monooxygenase_sf"/>
</dbReference>
<protein>
    <submittedName>
        <fullName evidence="6">4-hydroxyacetophenone monooxygenase</fullName>
    </submittedName>
</protein>
<evidence type="ECO:0000256" key="5">
    <source>
        <dbReference type="SAM" id="MobiDB-lite"/>
    </source>
</evidence>
<dbReference type="Pfam" id="PF00743">
    <property type="entry name" value="FMO-like"/>
    <property type="match status" value="1"/>
</dbReference>
<accession>A0ABT1H1W4</accession>